<dbReference type="InterPro" id="IPR001669">
    <property type="entry name" value="Arg_repress"/>
</dbReference>
<comment type="similarity">
    <text evidence="2 8">Belongs to the ArgR family.</text>
</comment>
<dbReference type="UniPathway" id="UPA00068"/>
<sequence>MSSEATPQTKAGRHAAIRNLLVSQTISSQEQLRSALGSQGIEVTQATLSRDLMEMRATKMRDRSGALIYSVPNADGSQSHEAEASVERLQRWLQTLLVTSTCVGNQLVLRTLVGAANLLGSALDVARIDDVVGTIAGDDTVLIICTSAQGALNAQDYLTSLAGGGPHPSTL</sequence>
<dbReference type="Gene3D" id="3.30.1360.40">
    <property type="match status" value="1"/>
</dbReference>
<evidence type="ECO:0000256" key="2">
    <source>
        <dbReference type="ARBA" id="ARBA00008316"/>
    </source>
</evidence>
<dbReference type="GO" id="GO:0006526">
    <property type="term" value="P:L-arginine biosynthetic process"/>
    <property type="evidence" value="ECO:0007669"/>
    <property type="project" value="UniProtKB-UniPathway"/>
</dbReference>
<dbReference type="Pfam" id="PF02863">
    <property type="entry name" value="Arg_repressor_C"/>
    <property type="match status" value="1"/>
</dbReference>
<name>A0A6N2TTM7_9ACTO</name>
<dbReference type="InterPro" id="IPR020900">
    <property type="entry name" value="Arg_repress_DNA-bd"/>
</dbReference>
<dbReference type="HAMAP" id="MF_00173">
    <property type="entry name" value="Arg_repressor"/>
    <property type="match status" value="1"/>
</dbReference>
<dbReference type="InterPro" id="IPR036251">
    <property type="entry name" value="Arg_repress_C_sf"/>
</dbReference>
<dbReference type="InterPro" id="IPR020899">
    <property type="entry name" value="Arg_repress_C"/>
</dbReference>
<dbReference type="AlphaFoldDB" id="A0A6N2TTM7"/>
<evidence type="ECO:0000259" key="11">
    <source>
        <dbReference type="Pfam" id="PF02863"/>
    </source>
</evidence>
<proteinExistence type="inferred from homology"/>
<evidence type="ECO:0000256" key="3">
    <source>
        <dbReference type="ARBA" id="ARBA00022490"/>
    </source>
</evidence>
<dbReference type="EMBL" id="CACRSM010000003">
    <property type="protein sequence ID" value="VYT08968.1"/>
    <property type="molecule type" value="Genomic_DNA"/>
</dbReference>
<evidence type="ECO:0000313" key="12">
    <source>
        <dbReference type="EMBL" id="VYT08968.1"/>
    </source>
</evidence>
<gene>
    <name evidence="8 12" type="primary">argR</name>
    <name evidence="12" type="ORF">AOLFYP35_01493</name>
</gene>
<keyword evidence="6 8" id="KW-0238">DNA-binding</keyword>
<feature type="domain" description="Arginine repressor C-terminal" evidence="11">
    <location>
        <begin position="94"/>
        <end position="158"/>
    </location>
</feature>
<dbReference type="GO" id="GO:0051259">
    <property type="term" value="P:protein complex oligomerization"/>
    <property type="evidence" value="ECO:0007669"/>
    <property type="project" value="InterPro"/>
</dbReference>
<reference evidence="12" key="1">
    <citation type="submission" date="2019-11" db="EMBL/GenBank/DDBJ databases">
        <authorList>
            <person name="Feng L."/>
        </authorList>
    </citation>
    <scope>NUCLEOTIDE SEQUENCE</scope>
    <source>
        <strain evidence="12">AodontolyticusLFYP35</strain>
    </source>
</reference>
<keyword evidence="3 8" id="KW-0963">Cytoplasm</keyword>
<dbReference type="PANTHER" id="PTHR34471">
    <property type="entry name" value="ARGININE REPRESSOR"/>
    <property type="match status" value="1"/>
</dbReference>
<organism evidence="12">
    <name type="scientific">Schaalia odontolytica</name>
    <dbReference type="NCBI Taxonomy" id="1660"/>
    <lineage>
        <taxon>Bacteria</taxon>
        <taxon>Bacillati</taxon>
        <taxon>Actinomycetota</taxon>
        <taxon>Actinomycetes</taxon>
        <taxon>Actinomycetales</taxon>
        <taxon>Actinomycetaceae</taxon>
        <taxon>Schaalia</taxon>
    </lineage>
</organism>
<dbReference type="NCBIfam" id="TIGR01529">
    <property type="entry name" value="argR_whole"/>
    <property type="match status" value="1"/>
</dbReference>
<dbReference type="Pfam" id="PF01316">
    <property type="entry name" value="Arg_repressor"/>
    <property type="match status" value="1"/>
</dbReference>
<comment type="pathway">
    <text evidence="8">Amino-acid biosynthesis; L-arginine biosynthesis [regulation].</text>
</comment>
<accession>A0A6N2TTM7</accession>
<keyword evidence="8" id="KW-0028">Amino-acid biosynthesis</keyword>
<keyword evidence="8" id="KW-0055">Arginine biosynthesis</keyword>
<evidence type="ECO:0000256" key="5">
    <source>
        <dbReference type="ARBA" id="ARBA00023015"/>
    </source>
</evidence>
<protein>
    <recommendedName>
        <fullName evidence="8 9">Arginine repressor</fullName>
    </recommendedName>
</protein>
<comment type="subcellular location">
    <subcellularLocation>
        <location evidence="1 8">Cytoplasm</location>
    </subcellularLocation>
</comment>
<dbReference type="InterPro" id="IPR036388">
    <property type="entry name" value="WH-like_DNA-bd_sf"/>
</dbReference>
<keyword evidence="5 8" id="KW-0805">Transcription regulation</keyword>
<evidence type="ECO:0000256" key="9">
    <source>
        <dbReference type="NCBIfam" id="TIGR01529"/>
    </source>
</evidence>
<dbReference type="PRINTS" id="PR01467">
    <property type="entry name" value="ARGREPRESSOR"/>
</dbReference>
<dbReference type="GO" id="GO:0005737">
    <property type="term" value="C:cytoplasm"/>
    <property type="evidence" value="ECO:0007669"/>
    <property type="project" value="UniProtKB-SubCell"/>
</dbReference>
<dbReference type="PANTHER" id="PTHR34471:SF1">
    <property type="entry name" value="ARGININE REPRESSOR"/>
    <property type="match status" value="1"/>
</dbReference>
<dbReference type="GO" id="GO:0003677">
    <property type="term" value="F:DNA binding"/>
    <property type="evidence" value="ECO:0007669"/>
    <property type="project" value="UniProtKB-KW"/>
</dbReference>
<dbReference type="SUPFAM" id="SSF55252">
    <property type="entry name" value="C-terminal domain of arginine repressor"/>
    <property type="match status" value="1"/>
</dbReference>
<evidence type="ECO:0000256" key="8">
    <source>
        <dbReference type="HAMAP-Rule" id="MF_00173"/>
    </source>
</evidence>
<evidence type="ECO:0000256" key="1">
    <source>
        <dbReference type="ARBA" id="ARBA00004496"/>
    </source>
</evidence>
<comment type="function">
    <text evidence="8">Regulates arginine biosynthesis genes.</text>
</comment>
<evidence type="ECO:0000256" key="6">
    <source>
        <dbReference type="ARBA" id="ARBA00023125"/>
    </source>
</evidence>
<keyword evidence="7 8" id="KW-0804">Transcription</keyword>
<dbReference type="InterPro" id="IPR036390">
    <property type="entry name" value="WH_DNA-bd_sf"/>
</dbReference>
<dbReference type="GO" id="GO:1900079">
    <property type="term" value="P:regulation of arginine biosynthetic process"/>
    <property type="evidence" value="ECO:0007669"/>
    <property type="project" value="UniProtKB-UniRule"/>
</dbReference>
<evidence type="ECO:0000256" key="4">
    <source>
        <dbReference type="ARBA" id="ARBA00022491"/>
    </source>
</evidence>
<dbReference type="GO" id="GO:0003700">
    <property type="term" value="F:DNA-binding transcription factor activity"/>
    <property type="evidence" value="ECO:0007669"/>
    <property type="project" value="UniProtKB-UniRule"/>
</dbReference>
<keyword evidence="4 8" id="KW-0678">Repressor</keyword>
<evidence type="ECO:0000259" key="10">
    <source>
        <dbReference type="Pfam" id="PF01316"/>
    </source>
</evidence>
<dbReference type="Gene3D" id="1.10.10.10">
    <property type="entry name" value="Winged helix-like DNA-binding domain superfamily/Winged helix DNA-binding domain"/>
    <property type="match status" value="1"/>
</dbReference>
<dbReference type="SUPFAM" id="SSF46785">
    <property type="entry name" value="Winged helix' DNA-binding domain"/>
    <property type="match status" value="1"/>
</dbReference>
<evidence type="ECO:0000256" key="7">
    <source>
        <dbReference type="ARBA" id="ARBA00023163"/>
    </source>
</evidence>
<feature type="domain" description="Arginine repressor DNA-binding" evidence="10">
    <location>
        <begin position="9"/>
        <end position="75"/>
    </location>
</feature>
<dbReference type="GO" id="GO:0034618">
    <property type="term" value="F:arginine binding"/>
    <property type="evidence" value="ECO:0007669"/>
    <property type="project" value="InterPro"/>
</dbReference>